<keyword evidence="3" id="KW-1185">Reference proteome</keyword>
<keyword evidence="1" id="KW-0812">Transmembrane</keyword>
<evidence type="ECO:0000313" key="3">
    <source>
        <dbReference type="Proteomes" id="UP000282084"/>
    </source>
</evidence>
<dbReference type="EMBL" id="RBXO01000001">
    <property type="protein sequence ID" value="RKT55410.1"/>
    <property type="molecule type" value="Genomic_DNA"/>
</dbReference>
<reference evidence="2 3" key="1">
    <citation type="submission" date="2018-10" db="EMBL/GenBank/DDBJ databases">
        <title>Sequencing the genomes of 1000 actinobacteria strains.</title>
        <authorList>
            <person name="Klenk H.-P."/>
        </authorList>
    </citation>
    <scope>NUCLEOTIDE SEQUENCE [LARGE SCALE GENOMIC DNA]</scope>
    <source>
        <strain evidence="2 3">DSM 43800</strain>
    </source>
</reference>
<keyword evidence="1" id="KW-1133">Transmembrane helix</keyword>
<accession>A0A495W2R4</accession>
<dbReference type="Proteomes" id="UP000282084">
    <property type="component" value="Unassembled WGS sequence"/>
</dbReference>
<sequence length="521" mass="55242">MSRPFTAADLRRWSAHAVPGWVHRGVLLIGWVIAFGYATTTASGCTPTAPCLPDPLLSVSVAALLATPVMLWREPVLGCALGAGFGLAEVLFEAHEGVRLAFGLHGLACALVALWLVEARRAQHRVFGDIGVPTAVRRGAPARFPGRTAAAALLLVVAGLALVKYVADASDLADHAAAAVPVTGTVVEVAEFAVTLELPASRRTFDVLSPESYAVGAAVPVLVDGQWAELVAEPADVTLPLTVMSLTLGMAAFLRLRDVAGRRAWHRVLGTASAAVEVLVRADRRGRAVLHTVDGEPFGSIAVSGAFEDDRMLAVGDLSYGGWVVLVDADRVILPNRPLRPHHRALPRLDGPGEELLGVALETPPLPFPVPPHRRDVVASRWLFAAALFLTAAAVTLRGPVVLTALWTAGTCTVAGWVRGRPSAVFHRDHAAVRSWLRTYRVPWSAVTSFRRDGDRLVLDLESGARFTLATSRRPVTELGAIARRLHDTAPHGGEPTSRLGGALPVAAFCALVASAVLWLT</sequence>
<feature type="transmembrane region" description="Helical" evidence="1">
    <location>
        <begin position="21"/>
        <end position="40"/>
    </location>
</feature>
<protein>
    <submittedName>
        <fullName evidence="2">Uncharacterized protein</fullName>
    </submittedName>
</protein>
<feature type="transmembrane region" description="Helical" evidence="1">
    <location>
        <begin position="382"/>
        <end position="407"/>
    </location>
</feature>
<keyword evidence="1" id="KW-0472">Membrane</keyword>
<dbReference type="RefSeq" id="WP_121007112.1">
    <property type="nucleotide sequence ID" value="NZ_RBXO01000001.1"/>
</dbReference>
<comment type="caution">
    <text evidence="2">The sequence shown here is derived from an EMBL/GenBank/DDBJ whole genome shotgun (WGS) entry which is preliminary data.</text>
</comment>
<feature type="transmembrane region" description="Helical" evidence="1">
    <location>
        <begin position="148"/>
        <end position="167"/>
    </location>
</feature>
<name>A0A495W2R4_9PSEU</name>
<dbReference type="OrthoDB" id="3824601at2"/>
<organism evidence="2 3">
    <name type="scientific">Saccharothrix australiensis</name>
    <dbReference type="NCBI Taxonomy" id="2072"/>
    <lineage>
        <taxon>Bacteria</taxon>
        <taxon>Bacillati</taxon>
        <taxon>Actinomycetota</taxon>
        <taxon>Actinomycetes</taxon>
        <taxon>Pseudonocardiales</taxon>
        <taxon>Pseudonocardiaceae</taxon>
        <taxon>Saccharothrix</taxon>
    </lineage>
</organism>
<proteinExistence type="predicted"/>
<evidence type="ECO:0000313" key="2">
    <source>
        <dbReference type="EMBL" id="RKT55410.1"/>
    </source>
</evidence>
<feature type="transmembrane region" description="Helical" evidence="1">
    <location>
        <begin position="237"/>
        <end position="256"/>
    </location>
</feature>
<dbReference type="AlphaFoldDB" id="A0A495W2R4"/>
<feature type="transmembrane region" description="Helical" evidence="1">
    <location>
        <begin position="98"/>
        <end position="117"/>
    </location>
</feature>
<evidence type="ECO:0000256" key="1">
    <source>
        <dbReference type="SAM" id="Phobius"/>
    </source>
</evidence>
<gene>
    <name evidence="2" type="ORF">C8E97_4078</name>
</gene>
<feature type="transmembrane region" description="Helical" evidence="1">
    <location>
        <begin position="500"/>
        <end position="520"/>
    </location>
</feature>